<evidence type="ECO:0000256" key="1">
    <source>
        <dbReference type="SAM" id="SignalP"/>
    </source>
</evidence>
<dbReference type="SUPFAM" id="SSF51695">
    <property type="entry name" value="PLC-like phosphodiesterases"/>
    <property type="match status" value="1"/>
</dbReference>
<accession>A0A0M0K3V1</accession>
<feature type="signal peptide" evidence="1">
    <location>
        <begin position="1"/>
        <end position="23"/>
    </location>
</feature>
<dbReference type="GO" id="GO:0008081">
    <property type="term" value="F:phosphoric diester hydrolase activity"/>
    <property type="evidence" value="ECO:0007669"/>
    <property type="project" value="InterPro"/>
</dbReference>
<gene>
    <name evidence="2" type="ORF">Ctob_007771</name>
</gene>
<dbReference type="GO" id="GO:0006629">
    <property type="term" value="P:lipid metabolic process"/>
    <property type="evidence" value="ECO:0007669"/>
    <property type="project" value="InterPro"/>
</dbReference>
<keyword evidence="3" id="KW-1185">Reference proteome</keyword>
<reference evidence="3" key="1">
    <citation type="journal article" date="2015" name="PLoS Genet.">
        <title>Genome Sequence and Transcriptome Analyses of Chrysochromulina tobin: Metabolic Tools for Enhanced Algal Fitness in the Prominent Order Prymnesiales (Haptophyceae).</title>
        <authorList>
            <person name="Hovde B.T."/>
            <person name="Deodato C.R."/>
            <person name="Hunsperger H.M."/>
            <person name="Ryken S.A."/>
            <person name="Yost W."/>
            <person name="Jha R.K."/>
            <person name="Patterson J."/>
            <person name="Monnat R.J. Jr."/>
            <person name="Barlow S.B."/>
            <person name="Starkenburg S.R."/>
            <person name="Cattolico R.A."/>
        </authorList>
    </citation>
    <scope>NUCLEOTIDE SEQUENCE</scope>
    <source>
        <strain evidence="3">CCMP291</strain>
    </source>
</reference>
<dbReference type="Gene3D" id="3.20.20.190">
    <property type="entry name" value="Phosphatidylinositol (PI) phosphodiesterase"/>
    <property type="match status" value="1"/>
</dbReference>
<dbReference type="InterPro" id="IPR017946">
    <property type="entry name" value="PLC-like_Pdiesterase_TIM-brl"/>
</dbReference>
<comment type="caution">
    <text evidence="2">The sequence shown here is derived from an EMBL/GenBank/DDBJ whole genome shotgun (WGS) entry which is preliminary data.</text>
</comment>
<organism evidence="2 3">
    <name type="scientific">Chrysochromulina tobinii</name>
    <dbReference type="NCBI Taxonomy" id="1460289"/>
    <lineage>
        <taxon>Eukaryota</taxon>
        <taxon>Haptista</taxon>
        <taxon>Haptophyta</taxon>
        <taxon>Prymnesiophyceae</taxon>
        <taxon>Prymnesiales</taxon>
        <taxon>Chrysochromulinaceae</taxon>
        <taxon>Chrysochromulina</taxon>
    </lineage>
</organism>
<evidence type="ECO:0000313" key="2">
    <source>
        <dbReference type="EMBL" id="KOO33292.1"/>
    </source>
</evidence>
<keyword evidence="1" id="KW-0732">Signal</keyword>
<name>A0A0M0K3V1_9EUKA</name>
<dbReference type="AlphaFoldDB" id="A0A0M0K3V1"/>
<protein>
    <submittedName>
        <fullName evidence="2">Uncharacterized protein</fullName>
    </submittedName>
</protein>
<dbReference type="Proteomes" id="UP000037460">
    <property type="component" value="Unassembled WGS sequence"/>
</dbReference>
<feature type="chain" id="PRO_5005602350" evidence="1">
    <location>
        <begin position="24"/>
        <end position="307"/>
    </location>
</feature>
<dbReference type="EMBL" id="JWZX01001553">
    <property type="protein sequence ID" value="KOO33292.1"/>
    <property type="molecule type" value="Genomic_DNA"/>
</dbReference>
<dbReference type="OrthoDB" id="10410769at2759"/>
<evidence type="ECO:0000313" key="3">
    <source>
        <dbReference type="Proteomes" id="UP000037460"/>
    </source>
</evidence>
<proteinExistence type="predicted"/>
<sequence>MTNQPMSRFLIVAILALASGSNAQSDPAYAGPWRNELDSCWTRPVSECNRALTIVHGGDWNIEYPYDSMPAFQRGFDNQADVVKGDFRVNKENVGMVMHSSPIEVYESINCFHKKVEEMTTAECEKCQMEITSYNFTSAPELLSWSAGKVNVMFCVKEQRDIPRAMSTLVESNASHRALLEISVSLIIQAAAANTPHWDEVYYIAELSTPADVQLLSTQPQAVISRCLLLEFKDWEKWGPALSSDLALVHKMGLRAVGVTASNPVQATKGAHLDIWHAGFDVVYTYNLGNAVEARVEVNTERGLPMP</sequence>